<evidence type="ECO:0000256" key="2">
    <source>
        <dbReference type="SAM" id="Phobius"/>
    </source>
</evidence>
<organism evidence="4 5">
    <name type="scientific">Kitasatospora atroaurantiaca</name>
    <dbReference type="NCBI Taxonomy" id="285545"/>
    <lineage>
        <taxon>Bacteria</taxon>
        <taxon>Bacillati</taxon>
        <taxon>Actinomycetota</taxon>
        <taxon>Actinomycetes</taxon>
        <taxon>Kitasatosporales</taxon>
        <taxon>Streptomycetaceae</taxon>
        <taxon>Kitasatospora</taxon>
    </lineage>
</organism>
<dbReference type="RefSeq" id="WP_145789042.1">
    <property type="nucleotide sequence ID" value="NZ_BAAABR010000002.1"/>
</dbReference>
<protein>
    <submittedName>
        <fullName evidence="4">Caspase domain-containing protein</fullName>
    </submittedName>
</protein>
<keyword evidence="5" id="KW-1185">Reference proteome</keyword>
<comment type="caution">
    <text evidence="4">The sequence shown here is derived from an EMBL/GenBank/DDBJ whole genome shotgun (WGS) entry which is preliminary data.</text>
</comment>
<accession>A0A561EMA8</accession>
<evidence type="ECO:0000259" key="3">
    <source>
        <dbReference type="Pfam" id="PF00656"/>
    </source>
</evidence>
<dbReference type="GO" id="GO:0004197">
    <property type="term" value="F:cysteine-type endopeptidase activity"/>
    <property type="evidence" value="ECO:0007669"/>
    <property type="project" value="InterPro"/>
</dbReference>
<dbReference type="Pfam" id="PF00656">
    <property type="entry name" value="Peptidase_C14"/>
    <property type="match status" value="1"/>
</dbReference>
<feature type="domain" description="Peptidase C14 caspase" evidence="3">
    <location>
        <begin position="25"/>
        <end position="204"/>
    </location>
</feature>
<proteinExistence type="predicted"/>
<dbReference type="NCBIfam" id="NF047832">
    <property type="entry name" value="caspase_w_EACC1"/>
    <property type="match status" value="1"/>
</dbReference>
<name>A0A561EMA8_9ACTN</name>
<dbReference type="Gene3D" id="3.40.50.1460">
    <property type="match status" value="1"/>
</dbReference>
<dbReference type="EMBL" id="VIVR01000001">
    <property type="protein sequence ID" value="TWE16699.1"/>
    <property type="molecule type" value="Genomic_DNA"/>
</dbReference>
<evidence type="ECO:0000313" key="4">
    <source>
        <dbReference type="EMBL" id="TWE16699.1"/>
    </source>
</evidence>
<feature type="region of interest" description="Disordered" evidence="1">
    <location>
        <begin position="225"/>
        <end position="293"/>
    </location>
</feature>
<sequence length="466" mass="48578">MTTSAVDAEAVHHGPAGVLPPGSRVLLIGTATYTDERLPPLPAVAGNLADLAELVTTLGGLPQDRVHTLLDRGAELTQEVKSLADGTSGVLLCYFAGHGFYVDDGELYLGLPNTRQDSPKYSGLSYALIRDALTSQRKADVVIFVDCCYSGLAHAVPYATPGSRARLQGARSPWVFTAGGGTEAAYALPGERNTEFTRRLIATIRSGVPGAGELLTANLIRDHLQDSPDTATPEPRHSGTAVAGDIPLFRNPAPDAADEVATADAPTADDAPTAGGVTGPAVTPSEPEADPDPGVGGPLVAVLVLAIVLGVVALLLPFDDMHELSGYEQDSDRSTLANNTLDDQHVRHTSFGWETVPGTPHRPAFQLPGLGPLKVSGRLRADFEGAGCPGAAMLSVTFGAGAEQLAEERLTPADAARTISLSTATAARLGLRIELEAPADCRAKLWLDDARVAGPPTSMFERITRG</sequence>
<dbReference type="InterPro" id="IPR029030">
    <property type="entry name" value="Caspase-like_dom_sf"/>
</dbReference>
<evidence type="ECO:0000256" key="1">
    <source>
        <dbReference type="SAM" id="MobiDB-lite"/>
    </source>
</evidence>
<reference evidence="4 5" key="1">
    <citation type="submission" date="2019-06" db="EMBL/GenBank/DDBJ databases">
        <title>Sequencing the genomes of 1000 actinobacteria strains.</title>
        <authorList>
            <person name="Klenk H.-P."/>
        </authorList>
    </citation>
    <scope>NUCLEOTIDE SEQUENCE [LARGE SCALE GENOMIC DNA]</scope>
    <source>
        <strain evidence="4 5">DSM 41649</strain>
    </source>
</reference>
<gene>
    <name evidence="4" type="ORF">FB465_1682</name>
</gene>
<dbReference type="Proteomes" id="UP000318416">
    <property type="component" value="Unassembled WGS sequence"/>
</dbReference>
<dbReference type="InterPro" id="IPR011600">
    <property type="entry name" value="Pept_C14_caspase"/>
</dbReference>
<feature type="compositionally biased region" description="Low complexity" evidence="1">
    <location>
        <begin position="252"/>
        <end position="274"/>
    </location>
</feature>
<feature type="transmembrane region" description="Helical" evidence="2">
    <location>
        <begin position="295"/>
        <end position="316"/>
    </location>
</feature>
<keyword evidence="2" id="KW-1133">Transmembrane helix</keyword>
<keyword evidence="2" id="KW-0812">Transmembrane</keyword>
<keyword evidence="2" id="KW-0472">Membrane</keyword>
<evidence type="ECO:0000313" key="5">
    <source>
        <dbReference type="Proteomes" id="UP000318416"/>
    </source>
</evidence>
<dbReference type="SUPFAM" id="SSF52129">
    <property type="entry name" value="Caspase-like"/>
    <property type="match status" value="1"/>
</dbReference>
<dbReference type="OrthoDB" id="3542505at2"/>
<dbReference type="GO" id="GO:0006508">
    <property type="term" value="P:proteolysis"/>
    <property type="evidence" value="ECO:0007669"/>
    <property type="project" value="InterPro"/>
</dbReference>
<dbReference type="AlphaFoldDB" id="A0A561EMA8"/>